<organism evidence="2 3">
    <name type="scientific">Helicobacter mastomyrinus</name>
    <dbReference type="NCBI Taxonomy" id="287948"/>
    <lineage>
        <taxon>Bacteria</taxon>
        <taxon>Pseudomonadati</taxon>
        <taxon>Campylobacterota</taxon>
        <taxon>Epsilonproteobacteria</taxon>
        <taxon>Campylobacterales</taxon>
        <taxon>Helicobacteraceae</taxon>
        <taxon>Helicobacter</taxon>
    </lineage>
</organism>
<name>A0ABZ3F2R6_9HELI</name>
<keyword evidence="1" id="KW-0812">Transmembrane</keyword>
<keyword evidence="3" id="KW-1185">Reference proteome</keyword>
<reference evidence="2 3" key="1">
    <citation type="submission" date="2024-02" db="EMBL/GenBank/DDBJ databases">
        <title>Genome and pathogenicity analysis of Helicobacter mastomyrinus isolated from mice.</title>
        <authorList>
            <person name="Zhu L."/>
        </authorList>
    </citation>
    <scope>NUCLEOTIDE SEQUENCE [LARGE SCALE GENOMIC DNA]</scope>
    <source>
        <strain evidence="2 3">Hm-17</strain>
    </source>
</reference>
<accession>A0ABZ3F2R6</accession>
<feature type="transmembrane region" description="Helical" evidence="1">
    <location>
        <begin position="94"/>
        <end position="115"/>
    </location>
</feature>
<dbReference type="PANTHER" id="PTHR34821:SF2">
    <property type="entry name" value="INNER MEMBRANE PROTEIN YDCZ"/>
    <property type="match status" value="1"/>
</dbReference>
<protein>
    <submittedName>
        <fullName evidence="2">DMT family transporter</fullName>
    </submittedName>
</protein>
<keyword evidence="1" id="KW-0472">Membrane</keyword>
<dbReference type="EMBL" id="CP145316">
    <property type="protein sequence ID" value="XAM17416.1"/>
    <property type="molecule type" value="Genomic_DNA"/>
</dbReference>
<gene>
    <name evidence="2" type="ORF">V3I05_06920</name>
</gene>
<keyword evidence="1" id="KW-1133">Transmembrane helix</keyword>
<dbReference type="RefSeq" id="WP_295699568.1">
    <property type="nucleotide sequence ID" value="NZ_CP145316.1"/>
</dbReference>
<evidence type="ECO:0000313" key="3">
    <source>
        <dbReference type="Proteomes" id="UP001434737"/>
    </source>
</evidence>
<feature type="transmembrane region" description="Helical" evidence="1">
    <location>
        <begin position="31"/>
        <end position="57"/>
    </location>
</feature>
<proteinExistence type="predicted"/>
<feature type="transmembrane region" description="Helical" evidence="1">
    <location>
        <begin position="69"/>
        <end position="88"/>
    </location>
</feature>
<sequence>MFYIIAFCIGVALAIQAPINAALSKSLSNASLVAALISFSIGTLCLCLLAYAYGMLNTHTLKATLHQEWWKYLGGFLGAFAVFGTILLSPKIGLANMFLLIILGQILTSSVLDHLGAFGLPIKSLSLHKIIGLLIIVAGLFVFFYKDIFKIHT</sequence>
<dbReference type="PANTHER" id="PTHR34821">
    <property type="entry name" value="INNER MEMBRANE PROTEIN YDCZ"/>
    <property type="match status" value="1"/>
</dbReference>
<evidence type="ECO:0000313" key="2">
    <source>
        <dbReference type="EMBL" id="XAM17416.1"/>
    </source>
</evidence>
<feature type="transmembrane region" description="Helical" evidence="1">
    <location>
        <begin position="127"/>
        <end position="145"/>
    </location>
</feature>
<dbReference type="InterPro" id="IPR006750">
    <property type="entry name" value="YdcZ"/>
</dbReference>
<evidence type="ECO:0000256" key="1">
    <source>
        <dbReference type="SAM" id="Phobius"/>
    </source>
</evidence>
<dbReference type="Proteomes" id="UP001434737">
    <property type="component" value="Chromosome"/>
</dbReference>
<dbReference type="Pfam" id="PF04657">
    <property type="entry name" value="DMT_YdcZ"/>
    <property type="match status" value="1"/>
</dbReference>